<reference evidence="5 6" key="1">
    <citation type="submission" date="2023-09" db="EMBL/GenBank/DDBJ databases">
        <title>Flavobacterium sp. a novel bacteria isolate from Pepper rhizosphere.</title>
        <authorList>
            <person name="Peng Y."/>
            <person name="Lee J."/>
        </authorList>
    </citation>
    <scope>NUCLEOTIDE SEQUENCE [LARGE SCALE GENOMIC DNA]</scope>
    <source>
        <strain evidence="4">PMR2A8</strain>
        <strain evidence="5 6">PMTSA4</strain>
    </source>
</reference>
<evidence type="ECO:0000259" key="3">
    <source>
        <dbReference type="PROSITE" id="PS50093"/>
    </source>
</evidence>
<dbReference type="InterPro" id="IPR000601">
    <property type="entry name" value="PKD_dom"/>
</dbReference>
<dbReference type="Pfam" id="PF18962">
    <property type="entry name" value="Por_Secre_tail"/>
    <property type="match status" value="1"/>
</dbReference>
<evidence type="ECO:0000313" key="6">
    <source>
        <dbReference type="Proteomes" id="UP001304515"/>
    </source>
</evidence>
<dbReference type="InterPro" id="IPR021655">
    <property type="entry name" value="Put_metal-bd"/>
</dbReference>
<evidence type="ECO:0000313" key="4">
    <source>
        <dbReference type="EMBL" id="WNM20217.1"/>
    </source>
</evidence>
<gene>
    <name evidence="5" type="ORF">RN605_13105</name>
    <name evidence="4" type="ORF">RN608_05935</name>
</gene>
<protein>
    <submittedName>
        <fullName evidence="5">T9SS type A sorting domain-containing protein</fullName>
    </submittedName>
</protein>
<feature type="chain" id="PRO_5044705233" evidence="2">
    <location>
        <begin position="20"/>
        <end position="800"/>
    </location>
</feature>
<dbReference type="Pfam" id="PF11617">
    <property type="entry name" value="Cu-binding_MopE"/>
    <property type="match status" value="1"/>
</dbReference>
<feature type="domain" description="PKD" evidence="3">
    <location>
        <begin position="285"/>
        <end position="327"/>
    </location>
</feature>
<name>A0AA96F0M2_9FLAO</name>
<keyword evidence="1 2" id="KW-0732">Signal</keyword>
<evidence type="ECO:0000313" key="5">
    <source>
        <dbReference type="EMBL" id="WNM21607.1"/>
    </source>
</evidence>
<dbReference type="AlphaFoldDB" id="A0AA96F0M2"/>
<dbReference type="NCBIfam" id="TIGR04183">
    <property type="entry name" value="Por_Secre_tail"/>
    <property type="match status" value="1"/>
</dbReference>
<dbReference type="SUPFAM" id="SSF49299">
    <property type="entry name" value="PKD domain"/>
    <property type="match status" value="1"/>
</dbReference>
<dbReference type="EMBL" id="CP134878">
    <property type="protein sequence ID" value="WNM20217.1"/>
    <property type="molecule type" value="Genomic_DNA"/>
</dbReference>
<keyword evidence="6" id="KW-1185">Reference proteome</keyword>
<organism evidence="5 6">
    <name type="scientific">Flavobacterium capsici</name>
    <dbReference type="NCBI Taxonomy" id="3075618"/>
    <lineage>
        <taxon>Bacteria</taxon>
        <taxon>Pseudomonadati</taxon>
        <taxon>Bacteroidota</taxon>
        <taxon>Flavobacteriia</taxon>
        <taxon>Flavobacteriales</taxon>
        <taxon>Flavobacteriaceae</taxon>
        <taxon>Flavobacterium</taxon>
    </lineage>
</organism>
<dbReference type="KEGG" id="fcj:RN605_13105"/>
<dbReference type="RefSeq" id="WP_313325489.1">
    <property type="nucleotide sequence ID" value="NZ_CP134878.1"/>
</dbReference>
<accession>A0AA96F0M2</accession>
<feature type="signal peptide" evidence="2">
    <location>
        <begin position="1"/>
        <end position="19"/>
    </location>
</feature>
<dbReference type="PROSITE" id="PS50093">
    <property type="entry name" value="PKD"/>
    <property type="match status" value="1"/>
</dbReference>
<proteinExistence type="predicted"/>
<dbReference type="InterPro" id="IPR035986">
    <property type="entry name" value="PKD_dom_sf"/>
</dbReference>
<accession>A0AA96J357</accession>
<dbReference type="InterPro" id="IPR026444">
    <property type="entry name" value="Secre_tail"/>
</dbReference>
<dbReference type="Proteomes" id="UP001304515">
    <property type="component" value="Chromosome"/>
</dbReference>
<evidence type="ECO:0000256" key="1">
    <source>
        <dbReference type="ARBA" id="ARBA00022729"/>
    </source>
</evidence>
<sequence>MKKQLLITFYLLSFTFAFSQNQNNGQRGIFESYAILNINSGSNVFYDMQANTANPDLNGANLGTFSCNQSLVVKGGQNKTYKNSGCNITNGDLFYRVYSGTGTGSGSFTQINLPFAENLPSPGDQRWESQSGTNNIISGLFPGTYTLEIYSRAQFDGCGFGDIFSNNSGANYKAIFTVGPAPIAGITNNSGTTVLTCSQTSISVTATGGVSYSWDNALGAGATKSIVAPGTYTVTATGANGCTATAQIIVTQNTASPSAGITNNSGTTVLTCSQTSISVTATGGISYSWNGGATPTTAVNSFTSAGAYTVTVTGANGCTNTAQTTITGVVTPQPTWYLDADNDGYYTGSGVLSCDSPGEGYTTTVLPGGDCNDNDPLIHPGAAEICYDGIDNDCDGSLTNGCPAVTTTFWTSVCGQTLAGLNTSIRPYYTFSNNLPVGVLVTGYKFMITDLITNQVREVEKANGMIRITDTDIASYGRSYSIKVAIKLNAEWQPYNSENCTVTTPSIPTTTVSNCGTLAAINSPIYATSVANATRYRYTITLMGGEMNDVELESQTFTRTGNFVRLTELTTVPILYNAIYKVNVSAESLLGGVLTFSAPGTCYMSSPAEPVLQYESCQNGGLAPSSMTTPLYVTPYTGSPMYRYIVENEISGYSQTIETITRYVRLSQFNALAPLQAGGTYRIRIQIQLYGVYYEGKDCEVTVPGGSSSGSMPSRVMEQSLEAVAYPNPFANNFQLNIKTTNTSAVSIKVYDMLGRLIEQREETVNELETTTIGDNYPSGVYNIILSQADEVKTLRVVKR</sequence>
<dbReference type="EMBL" id="CP134890">
    <property type="protein sequence ID" value="WNM21607.1"/>
    <property type="molecule type" value="Genomic_DNA"/>
</dbReference>
<evidence type="ECO:0000256" key="2">
    <source>
        <dbReference type="SAM" id="SignalP"/>
    </source>
</evidence>